<comment type="similarity">
    <text evidence="1">Belongs to the protein-tyrosine phosphatase family.</text>
</comment>
<dbReference type="InterPro" id="IPR016130">
    <property type="entry name" value="Tyr_Pase_AS"/>
</dbReference>
<reference evidence="3" key="1">
    <citation type="journal article" date="2019" name="Int. J. Syst. Evol. Microbiol.">
        <title>The Global Catalogue of Microorganisms (GCM) 10K type strain sequencing project: providing services to taxonomists for standard genome sequencing and annotation.</title>
        <authorList>
            <consortium name="The Broad Institute Genomics Platform"/>
            <consortium name="The Broad Institute Genome Sequencing Center for Infectious Disease"/>
            <person name="Wu L."/>
            <person name="Ma J."/>
        </authorList>
    </citation>
    <scope>NUCLEOTIDE SEQUENCE [LARGE SCALE GENOMIC DNA]</scope>
    <source>
        <strain evidence="3">JCM 18054</strain>
    </source>
</reference>
<dbReference type="EMBL" id="BAABIB010000145">
    <property type="protein sequence ID" value="GAA4665705.1"/>
    <property type="molecule type" value="Genomic_DNA"/>
</dbReference>
<protein>
    <submittedName>
        <fullName evidence="2">Tyrosine-protein phosphatase</fullName>
    </submittedName>
</protein>
<keyword evidence="3" id="KW-1185">Reference proteome</keyword>
<evidence type="ECO:0000313" key="2">
    <source>
        <dbReference type="EMBL" id="GAA4665705.1"/>
    </source>
</evidence>
<sequence>MHGFPHCHDLGGLPTRSGVTAHGAFFRSAAPRPGADWRSARRAGIRTVVDLRNDDEIEPYDAPGMDVVHVPLDDVADVEFWRQVRREGRDGSPLYYPLFLARKPERCAAAIAALAEARPGGVLFHCGLGRDRTGLVALLLLALADVEPAAIVADYLRAARSAAPHQAPLIEAALRHHGTTLAGAVRATLDGLDPAGLLLAGGATSAQLTAIRTRSTHEGRPRRSGSVPRAR</sequence>
<evidence type="ECO:0000256" key="1">
    <source>
        <dbReference type="ARBA" id="ARBA00009580"/>
    </source>
</evidence>
<dbReference type="PANTHER" id="PTHR31126:SF1">
    <property type="entry name" value="TYROSINE SPECIFIC PROTEIN PHOSPHATASES DOMAIN-CONTAINING PROTEIN"/>
    <property type="match status" value="1"/>
</dbReference>
<comment type="caution">
    <text evidence="2">The sequence shown here is derived from an EMBL/GenBank/DDBJ whole genome shotgun (WGS) entry which is preliminary data.</text>
</comment>
<gene>
    <name evidence="2" type="ORF">GCM10023214_68890</name>
</gene>
<dbReference type="Gene3D" id="3.90.190.10">
    <property type="entry name" value="Protein tyrosine phosphatase superfamily"/>
    <property type="match status" value="1"/>
</dbReference>
<dbReference type="PROSITE" id="PS00383">
    <property type="entry name" value="TYR_PHOSPHATASE_1"/>
    <property type="match status" value="1"/>
</dbReference>
<accession>A0ABP8VLR2</accession>
<dbReference type="PANTHER" id="PTHR31126">
    <property type="entry name" value="TYROSINE-PROTEIN PHOSPHATASE"/>
    <property type="match status" value="1"/>
</dbReference>
<dbReference type="InterPro" id="IPR026893">
    <property type="entry name" value="Tyr/Ser_Pase_IphP-type"/>
</dbReference>
<dbReference type="SUPFAM" id="SSF52799">
    <property type="entry name" value="(Phosphotyrosine protein) phosphatases II"/>
    <property type="match status" value="1"/>
</dbReference>
<proteinExistence type="inferred from homology"/>
<dbReference type="RefSeq" id="WP_346056250.1">
    <property type="nucleotide sequence ID" value="NZ_BAABIB010000145.1"/>
</dbReference>
<evidence type="ECO:0000313" key="3">
    <source>
        <dbReference type="Proteomes" id="UP001500192"/>
    </source>
</evidence>
<name>A0ABP8VLR2_9PSEU</name>
<dbReference type="InterPro" id="IPR029021">
    <property type="entry name" value="Prot-tyrosine_phosphatase-like"/>
</dbReference>
<dbReference type="Pfam" id="PF13350">
    <property type="entry name" value="Y_phosphatase3"/>
    <property type="match status" value="1"/>
</dbReference>
<organism evidence="2 3">
    <name type="scientific">Amycolatopsis dongchuanensis</name>
    <dbReference type="NCBI Taxonomy" id="1070866"/>
    <lineage>
        <taxon>Bacteria</taxon>
        <taxon>Bacillati</taxon>
        <taxon>Actinomycetota</taxon>
        <taxon>Actinomycetes</taxon>
        <taxon>Pseudonocardiales</taxon>
        <taxon>Pseudonocardiaceae</taxon>
        <taxon>Amycolatopsis</taxon>
    </lineage>
</organism>
<dbReference type="Proteomes" id="UP001500192">
    <property type="component" value="Unassembled WGS sequence"/>
</dbReference>